<keyword evidence="6 7" id="KW-0472">Membrane</keyword>
<keyword evidence="5 7" id="KW-1133">Transmembrane helix</keyword>
<dbReference type="Proteomes" id="UP000613011">
    <property type="component" value="Unassembled WGS sequence"/>
</dbReference>
<feature type="transmembrane region" description="Helical" evidence="7">
    <location>
        <begin position="6"/>
        <end position="24"/>
    </location>
</feature>
<feature type="transmembrane region" description="Helical" evidence="7">
    <location>
        <begin position="63"/>
        <end position="85"/>
    </location>
</feature>
<gene>
    <name evidence="8" type="ORF">JI739_08015</name>
</gene>
<evidence type="ECO:0000313" key="8">
    <source>
        <dbReference type="EMBL" id="MBL0420286.1"/>
    </source>
</evidence>
<dbReference type="PANTHER" id="PTHR34583">
    <property type="entry name" value="ANTIPORTER SUBUNIT MNHC2-RELATED"/>
    <property type="match status" value="1"/>
</dbReference>
<name>A0A936ZM97_9BURK</name>
<evidence type="ECO:0000256" key="4">
    <source>
        <dbReference type="ARBA" id="ARBA00022692"/>
    </source>
</evidence>
<evidence type="ECO:0000313" key="9">
    <source>
        <dbReference type="Proteomes" id="UP000613011"/>
    </source>
</evidence>
<organism evidence="8 9">
    <name type="scientific">Ramlibacter aurantiacus</name>
    <dbReference type="NCBI Taxonomy" id="2801330"/>
    <lineage>
        <taxon>Bacteria</taxon>
        <taxon>Pseudomonadati</taxon>
        <taxon>Pseudomonadota</taxon>
        <taxon>Betaproteobacteria</taxon>
        <taxon>Burkholderiales</taxon>
        <taxon>Comamonadaceae</taxon>
        <taxon>Ramlibacter</taxon>
    </lineage>
</organism>
<reference evidence="8" key="1">
    <citation type="submission" date="2021-01" db="EMBL/GenBank/DDBJ databases">
        <title>Ramlibacter sp. strain AW1 16S ribosomal RNA gene Genome sequencing and assembly.</title>
        <authorList>
            <person name="Kang M."/>
        </authorList>
    </citation>
    <scope>NUCLEOTIDE SEQUENCE</scope>
    <source>
        <strain evidence="8">AW1</strain>
    </source>
</reference>
<dbReference type="InterPro" id="IPR050601">
    <property type="entry name" value="CPA3_antiporter_subunitC"/>
</dbReference>
<protein>
    <submittedName>
        <fullName evidence="8">NADH-quinone oxidoreductase subunit K</fullName>
    </submittedName>
</protein>
<dbReference type="RefSeq" id="WP_201683373.1">
    <property type="nucleotide sequence ID" value="NZ_JAEQNA010000002.1"/>
</dbReference>
<dbReference type="PANTHER" id="PTHR34583:SF2">
    <property type="entry name" value="ANTIPORTER SUBUNIT MNHC2-RELATED"/>
    <property type="match status" value="1"/>
</dbReference>
<evidence type="ECO:0000256" key="3">
    <source>
        <dbReference type="ARBA" id="ARBA00022475"/>
    </source>
</evidence>
<comment type="subcellular location">
    <subcellularLocation>
        <location evidence="1">Cell membrane</location>
        <topology evidence="1">Multi-pass membrane protein</topology>
    </subcellularLocation>
</comment>
<keyword evidence="4 7" id="KW-0812">Transmembrane</keyword>
<evidence type="ECO:0000256" key="2">
    <source>
        <dbReference type="ARBA" id="ARBA00010388"/>
    </source>
</evidence>
<proteinExistence type="inferred from homology"/>
<keyword evidence="9" id="KW-1185">Reference proteome</keyword>
<comment type="similarity">
    <text evidence="2">Belongs to the CPA3 antiporters (TC 2.A.63) subunit C family.</text>
</comment>
<keyword evidence="3" id="KW-1003">Cell membrane</keyword>
<dbReference type="InterPro" id="IPR039428">
    <property type="entry name" value="NUOK/Mnh_C1-like"/>
</dbReference>
<feature type="transmembrane region" description="Helical" evidence="7">
    <location>
        <begin position="31"/>
        <end position="51"/>
    </location>
</feature>
<dbReference type="AlphaFoldDB" id="A0A936ZM97"/>
<evidence type="ECO:0000256" key="1">
    <source>
        <dbReference type="ARBA" id="ARBA00004651"/>
    </source>
</evidence>
<evidence type="ECO:0000256" key="6">
    <source>
        <dbReference type="ARBA" id="ARBA00023136"/>
    </source>
</evidence>
<dbReference type="EMBL" id="JAEQNA010000002">
    <property type="protein sequence ID" value="MBL0420286.1"/>
    <property type="molecule type" value="Genomic_DNA"/>
</dbReference>
<accession>A0A936ZM97</accession>
<dbReference type="GO" id="GO:0005886">
    <property type="term" value="C:plasma membrane"/>
    <property type="evidence" value="ECO:0007669"/>
    <property type="project" value="UniProtKB-SubCell"/>
</dbReference>
<sequence>MSTATVFGLAGAALIAIGVYGLMVRMHLLRLVIGFNMVGSGIFLLFGSLASRGPQAMPDPVPLAMVITGIVVSLAASALALALAVRLHEDTGATRLPEEDGDAAVDH</sequence>
<evidence type="ECO:0000256" key="5">
    <source>
        <dbReference type="ARBA" id="ARBA00022989"/>
    </source>
</evidence>
<dbReference type="Pfam" id="PF00420">
    <property type="entry name" value="Oxidored_q2"/>
    <property type="match status" value="1"/>
</dbReference>
<dbReference type="Gene3D" id="1.10.287.3510">
    <property type="match status" value="1"/>
</dbReference>
<evidence type="ECO:0000256" key="7">
    <source>
        <dbReference type="SAM" id="Phobius"/>
    </source>
</evidence>
<comment type="caution">
    <text evidence="8">The sequence shown here is derived from an EMBL/GenBank/DDBJ whole genome shotgun (WGS) entry which is preliminary data.</text>
</comment>